<gene>
    <name evidence="2" type="ORF">SDC9_153925</name>
</gene>
<dbReference type="EMBL" id="VSSQ01052596">
    <property type="protein sequence ID" value="MPN06669.1"/>
    <property type="molecule type" value="Genomic_DNA"/>
</dbReference>
<keyword evidence="1" id="KW-0812">Transmembrane</keyword>
<feature type="transmembrane region" description="Helical" evidence="1">
    <location>
        <begin position="82"/>
        <end position="104"/>
    </location>
</feature>
<evidence type="ECO:0000256" key="1">
    <source>
        <dbReference type="SAM" id="Phobius"/>
    </source>
</evidence>
<dbReference type="AlphaFoldDB" id="A0A645EZQ7"/>
<protein>
    <submittedName>
        <fullName evidence="2">Uncharacterized protein</fullName>
    </submittedName>
</protein>
<reference evidence="2" key="1">
    <citation type="submission" date="2019-08" db="EMBL/GenBank/DDBJ databases">
        <authorList>
            <person name="Kucharzyk K."/>
            <person name="Murdoch R.W."/>
            <person name="Higgins S."/>
            <person name="Loffler F."/>
        </authorList>
    </citation>
    <scope>NUCLEOTIDE SEQUENCE</scope>
</reference>
<name>A0A645EZQ7_9ZZZZ</name>
<keyword evidence="1" id="KW-1133">Transmembrane helix</keyword>
<proteinExistence type="predicted"/>
<sequence>MITTSKSYFCIGNVKVFHCAGNTSEQSTANAIRRIIDIQPGNCVPITVKDSIKSPAVITAIIAILADWHPALTAVKVRVGSIIVGKVYICGKLVIFVVVIYIALIDQFRQLSKLQGSTDFISLFLT</sequence>
<organism evidence="2">
    <name type="scientific">bioreactor metagenome</name>
    <dbReference type="NCBI Taxonomy" id="1076179"/>
    <lineage>
        <taxon>unclassified sequences</taxon>
        <taxon>metagenomes</taxon>
        <taxon>ecological metagenomes</taxon>
    </lineage>
</organism>
<comment type="caution">
    <text evidence="2">The sequence shown here is derived from an EMBL/GenBank/DDBJ whole genome shotgun (WGS) entry which is preliminary data.</text>
</comment>
<evidence type="ECO:0000313" key="2">
    <source>
        <dbReference type="EMBL" id="MPN06669.1"/>
    </source>
</evidence>
<keyword evidence="1" id="KW-0472">Membrane</keyword>
<accession>A0A645EZQ7</accession>